<accession>A0A1H1V401</accession>
<dbReference type="CDD" id="cd00565">
    <property type="entry name" value="Ubl_ThiS"/>
    <property type="match status" value="1"/>
</dbReference>
<dbReference type="STRING" id="545619.SAMN04489860_2385"/>
<dbReference type="InterPro" id="IPR010035">
    <property type="entry name" value="Thi_S"/>
</dbReference>
<reference evidence="1 2" key="1">
    <citation type="submission" date="2016-10" db="EMBL/GenBank/DDBJ databases">
        <authorList>
            <person name="de Groot N.N."/>
        </authorList>
    </citation>
    <scope>NUCLEOTIDE SEQUENCE [LARGE SCALE GENOMIC DNA]</scope>
    <source>
        <strain evidence="1 2">DSM 22126</strain>
    </source>
</reference>
<evidence type="ECO:0000313" key="2">
    <source>
        <dbReference type="Proteomes" id="UP000185663"/>
    </source>
</evidence>
<sequence length="77" mass="7939">MSTDIPTAVVNGEPYPLAEPTDVATLVRGMLPNFVANGEPRGVAVAIDDAVLPRSAWSTTHLAPGDRVEVVTAVQGG</sequence>
<dbReference type="OrthoDB" id="163636at2"/>
<name>A0A1H1V401_9CELL</name>
<keyword evidence="2" id="KW-1185">Reference proteome</keyword>
<dbReference type="PANTHER" id="PTHR34472">
    <property type="entry name" value="SULFUR CARRIER PROTEIN THIS"/>
    <property type="match status" value="1"/>
</dbReference>
<dbReference type="eggNOG" id="COG2104">
    <property type="taxonomic scope" value="Bacteria"/>
</dbReference>
<proteinExistence type="predicted"/>
<dbReference type="Proteomes" id="UP000185663">
    <property type="component" value="Chromosome I"/>
</dbReference>
<dbReference type="SUPFAM" id="SSF54285">
    <property type="entry name" value="MoaD/ThiS"/>
    <property type="match status" value="1"/>
</dbReference>
<protein>
    <submittedName>
        <fullName evidence="1">Sulfur carrier protein ThiS</fullName>
    </submittedName>
</protein>
<dbReference type="InterPro" id="IPR003749">
    <property type="entry name" value="ThiS/MoaD-like"/>
</dbReference>
<dbReference type="InterPro" id="IPR012675">
    <property type="entry name" value="Beta-grasp_dom_sf"/>
</dbReference>
<gene>
    <name evidence="1" type="ORF">SAMN04489860_2385</name>
</gene>
<dbReference type="PANTHER" id="PTHR34472:SF1">
    <property type="entry name" value="SULFUR CARRIER PROTEIN THIS"/>
    <property type="match status" value="1"/>
</dbReference>
<dbReference type="AlphaFoldDB" id="A0A1H1V401"/>
<dbReference type="Pfam" id="PF02597">
    <property type="entry name" value="ThiS"/>
    <property type="match status" value="1"/>
</dbReference>
<dbReference type="RefSeq" id="WP_083372640.1">
    <property type="nucleotide sequence ID" value="NZ_LT629776.1"/>
</dbReference>
<dbReference type="InterPro" id="IPR016155">
    <property type="entry name" value="Mopterin_synth/thiamin_S_b"/>
</dbReference>
<dbReference type="Gene3D" id="3.10.20.30">
    <property type="match status" value="1"/>
</dbReference>
<dbReference type="NCBIfam" id="TIGR01683">
    <property type="entry name" value="thiS"/>
    <property type="match status" value="1"/>
</dbReference>
<organism evidence="1 2">
    <name type="scientific">Paraoerskovia marina</name>
    <dbReference type="NCBI Taxonomy" id="545619"/>
    <lineage>
        <taxon>Bacteria</taxon>
        <taxon>Bacillati</taxon>
        <taxon>Actinomycetota</taxon>
        <taxon>Actinomycetes</taxon>
        <taxon>Micrococcales</taxon>
        <taxon>Cellulomonadaceae</taxon>
        <taxon>Paraoerskovia</taxon>
    </lineage>
</organism>
<dbReference type="EMBL" id="LT629776">
    <property type="protein sequence ID" value="SDS79455.1"/>
    <property type="molecule type" value="Genomic_DNA"/>
</dbReference>
<evidence type="ECO:0000313" key="1">
    <source>
        <dbReference type="EMBL" id="SDS79455.1"/>
    </source>
</evidence>